<feature type="transmembrane region" description="Helical" evidence="4">
    <location>
        <begin position="7"/>
        <end position="27"/>
    </location>
</feature>
<sequence>MSSTDQSFSLAIIGSGIGGLALAIGLLKQNVRCTVYEAAPVFDAVGAGIGLGPNSLKAMALMDEEFAKMYDDIKVGNTAPERYNEQIEILGAEEGFRHGGSVRHPDFTRSSAHRRALLEVMKSLIPEGTVKFNKRVVSLVQKDSKVSIEFTDGEKVIFDAVIGCDGIKGMTRREVLESRYPEEVPAKYCNEYVYRGITTMENAKAIIGTYAEDARWFMMPNKGWAMYPISGGKEVNIVVFVNDDKPWVGEQAARPVEKEEMLRELEGFDKRLIGLLEYVKPMRWPLFHHPDTPTYVKERICLLGDVAHASSPNQAAGAGQGLEDALVLSRVLGLVKNASELDAAFEVYDLIRRPRAQKVVQESKDVGDIYFLTHPDFGTDLEKITEDANRRLPLIWWYDLEADVKIAEEEFRKKVARLPTVGKGSAEKTSKKKTSIFQCVVS</sequence>
<dbReference type="Gene3D" id="3.50.50.60">
    <property type="entry name" value="FAD/NAD(P)-binding domain"/>
    <property type="match status" value="1"/>
</dbReference>
<dbReference type="OrthoDB" id="417877at2759"/>
<evidence type="ECO:0000256" key="3">
    <source>
        <dbReference type="ARBA" id="ARBA00023002"/>
    </source>
</evidence>
<keyword evidence="4" id="KW-0472">Membrane</keyword>
<evidence type="ECO:0000256" key="2">
    <source>
        <dbReference type="ARBA" id="ARBA00022827"/>
    </source>
</evidence>
<dbReference type="InterPro" id="IPR051104">
    <property type="entry name" value="FAD_monoxygenase"/>
</dbReference>
<dbReference type="KEGG" id="glz:GLAREA_08691"/>
<dbReference type="OMA" id="MGPNALR"/>
<dbReference type="InterPro" id="IPR002938">
    <property type="entry name" value="FAD-bd"/>
</dbReference>
<protein>
    <submittedName>
        <fullName evidence="6">FAD/NAD(P)-binding protein</fullName>
    </submittedName>
</protein>
<dbReference type="Pfam" id="PF01494">
    <property type="entry name" value="FAD_binding_3"/>
    <property type="match status" value="1"/>
</dbReference>
<accession>S3EE28</accession>
<keyword evidence="4" id="KW-1133">Transmembrane helix</keyword>
<keyword evidence="7" id="KW-1185">Reference proteome</keyword>
<dbReference type="SUPFAM" id="SSF51905">
    <property type="entry name" value="FAD/NAD(P)-binding domain"/>
    <property type="match status" value="1"/>
</dbReference>
<dbReference type="PANTHER" id="PTHR46720">
    <property type="entry name" value="HYDROXYLASE, PUTATIVE (AFU_ORTHOLOGUE AFUA_3G01460)-RELATED"/>
    <property type="match status" value="1"/>
</dbReference>
<evidence type="ECO:0000259" key="5">
    <source>
        <dbReference type="Pfam" id="PF01494"/>
    </source>
</evidence>
<feature type="domain" description="FAD-binding" evidence="5">
    <location>
        <begin position="11"/>
        <end position="363"/>
    </location>
</feature>
<evidence type="ECO:0000256" key="4">
    <source>
        <dbReference type="SAM" id="Phobius"/>
    </source>
</evidence>
<dbReference type="GO" id="GO:0071949">
    <property type="term" value="F:FAD binding"/>
    <property type="evidence" value="ECO:0007669"/>
    <property type="project" value="InterPro"/>
</dbReference>
<dbReference type="PRINTS" id="PR00420">
    <property type="entry name" value="RNGMNOXGNASE"/>
</dbReference>
<keyword evidence="1" id="KW-0285">Flavoprotein</keyword>
<dbReference type="EMBL" id="KE145352">
    <property type="protein sequence ID" value="EPE36528.1"/>
    <property type="molecule type" value="Genomic_DNA"/>
</dbReference>
<dbReference type="PANTHER" id="PTHR46720:SF3">
    <property type="entry name" value="FAD-BINDING DOMAIN-CONTAINING PROTEIN-RELATED"/>
    <property type="match status" value="1"/>
</dbReference>
<dbReference type="InterPro" id="IPR036188">
    <property type="entry name" value="FAD/NAD-bd_sf"/>
</dbReference>
<dbReference type="Proteomes" id="UP000016922">
    <property type="component" value="Unassembled WGS sequence"/>
</dbReference>
<dbReference type="SUPFAM" id="SSF54373">
    <property type="entry name" value="FAD-linked reductases, C-terminal domain"/>
    <property type="match status" value="1"/>
</dbReference>
<dbReference type="AlphaFoldDB" id="S3EE28"/>
<dbReference type="GeneID" id="19467739"/>
<keyword evidence="4" id="KW-0812">Transmembrane</keyword>
<dbReference type="eggNOG" id="KOG2614">
    <property type="taxonomic scope" value="Eukaryota"/>
</dbReference>
<dbReference type="RefSeq" id="XP_008075843.1">
    <property type="nucleotide sequence ID" value="XM_008077652.1"/>
</dbReference>
<dbReference type="GO" id="GO:0044550">
    <property type="term" value="P:secondary metabolite biosynthetic process"/>
    <property type="evidence" value="ECO:0007669"/>
    <property type="project" value="TreeGrafter"/>
</dbReference>
<keyword evidence="3" id="KW-0560">Oxidoreductase</keyword>
<organism evidence="6 7">
    <name type="scientific">Glarea lozoyensis (strain ATCC 20868 / MF5171)</name>
    <dbReference type="NCBI Taxonomy" id="1116229"/>
    <lineage>
        <taxon>Eukaryota</taxon>
        <taxon>Fungi</taxon>
        <taxon>Dikarya</taxon>
        <taxon>Ascomycota</taxon>
        <taxon>Pezizomycotina</taxon>
        <taxon>Leotiomycetes</taxon>
        <taxon>Helotiales</taxon>
        <taxon>Helotiaceae</taxon>
        <taxon>Glarea</taxon>
    </lineage>
</organism>
<evidence type="ECO:0000256" key="1">
    <source>
        <dbReference type="ARBA" id="ARBA00022630"/>
    </source>
</evidence>
<dbReference type="HOGENOM" id="CLU_009665_6_3_1"/>
<keyword evidence="2" id="KW-0274">FAD</keyword>
<evidence type="ECO:0000313" key="6">
    <source>
        <dbReference type="EMBL" id="EPE36528.1"/>
    </source>
</evidence>
<dbReference type="GO" id="GO:0016491">
    <property type="term" value="F:oxidoreductase activity"/>
    <property type="evidence" value="ECO:0007669"/>
    <property type="project" value="UniProtKB-KW"/>
</dbReference>
<reference evidence="6 7" key="1">
    <citation type="journal article" date="2013" name="BMC Genomics">
        <title>Genomics-driven discovery of the pneumocandin biosynthetic gene cluster in the fungus Glarea lozoyensis.</title>
        <authorList>
            <person name="Chen L."/>
            <person name="Yue Q."/>
            <person name="Zhang X."/>
            <person name="Xiang M."/>
            <person name="Wang C."/>
            <person name="Li S."/>
            <person name="Che Y."/>
            <person name="Ortiz-Lopez F.J."/>
            <person name="Bills G.F."/>
            <person name="Liu X."/>
            <person name="An Z."/>
        </authorList>
    </citation>
    <scope>NUCLEOTIDE SEQUENCE [LARGE SCALE GENOMIC DNA]</scope>
    <source>
        <strain evidence="7">ATCC 20868 / MF5171</strain>
    </source>
</reference>
<proteinExistence type="predicted"/>
<gene>
    <name evidence="6" type="ORF">GLAREA_08691</name>
</gene>
<evidence type="ECO:0000313" key="7">
    <source>
        <dbReference type="Proteomes" id="UP000016922"/>
    </source>
</evidence>
<name>S3EE28_GLAL2</name>